<protein>
    <submittedName>
        <fullName evidence="4">Cation transporter</fullName>
    </submittedName>
</protein>
<dbReference type="Proteomes" id="UP000271087">
    <property type="component" value="Unassembled WGS sequence"/>
</dbReference>
<dbReference type="PANTHER" id="PTHR13414">
    <property type="entry name" value="HUEL-CATION TRANSPORTER"/>
    <property type="match status" value="1"/>
</dbReference>
<evidence type="ECO:0000313" key="4">
    <source>
        <dbReference type="WBParaSite" id="nOo.2.0.1.t09358-RA"/>
    </source>
</evidence>
<name>A0A182EML2_ONCOC</name>
<evidence type="ECO:0000313" key="2">
    <source>
        <dbReference type="EMBL" id="VDM92750.1"/>
    </source>
</evidence>
<proteinExistence type="predicted"/>
<dbReference type="InterPro" id="IPR040177">
    <property type="entry name" value="SLC30A9"/>
</dbReference>
<keyword evidence="1" id="KW-0813">Transport</keyword>
<dbReference type="GO" id="GO:0005783">
    <property type="term" value="C:endoplasmic reticulum"/>
    <property type="evidence" value="ECO:0007669"/>
    <property type="project" value="TreeGrafter"/>
</dbReference>
<reference evidence="2 3" key="2">
    <citation type="submission" date="2018-08" db="EMBL/GenBank/DDBJ databases">
        <authorList>
            <person name="Laetsch R D."/>
            <person name="Stevens L."/>
            <person name="Kumar S."/>
            <person name="Blaxter L. M."/>
        </authorList>
    </citation>
    <scope>NUCLEOTIDE SEQUENCE [LARGE SCALE GENOMIC DNA]</scope>
</reference>
<dbReference type="OrthoDB" id="435980at2759"/>
<reference evidence="4" key="1">
    <citation type="submission" date="2016-06" db="UniProtKB">
        <authorList>
            <consortium name="WormBaseParasite"/>
        </authorList>
    </citation>
    <scope>IDENTIFICATION</scope>
</reference>
<dbReference type="AlphaFoldDB" id="A0A182EML2"/>
<keyword evidence="3" id="KW-1185">Reference proteome</keyword>
<gene>
    <name evidence="2" type="ORF">NOO_LOCUS9358</name>
</gene>
<dbReference type="GO" id="GO:0008324">
    <property type="term" value="F:monoatomic cation transmembrane transporter activity"/>
    <property type="evidence" value="ECO:0007669"/>
    <property type="project" value="InterPro"/>
</dbReference>
<evidence type="ECO:0000256" key="1">
    <source>
        <dbReference type="ARBA" id="ARBA00022448"/>
    </source>
</evidence>
<evidence type="ECO:0000313" key="3">
    <source>
        <dbReference type="Proteomes" id="UP000271087"/>
    </source>
</evidence>
<accession>A0A182EML2</accession>
<sequence length="52" mass="6165">EAKKIKDEEGLRRFMLHHGEHIVDRIADEVDRIEEVITKKHPDVKHVDLEPL</sequence>
<dbReference type="EMBL" id="UYRW01004492">
    <property type="protein sequence ID" value="VDM92750.1"/>
    <property type="molecule type" value="Genomic_DNA"/>
</dbReference>
<dbReference type="STRING" id="42157.A0A182EML2"/>
<dbReference type="GO" id="GO:0006829">
    <property type="term" value="P:zinc ion transport"/>
    <property type="evidence" value="ECO:0007669"/>
    <property type="project" value="InterPro"/>
</dbReference>
<organism evidence="4">
    <name type="scientific">Onchocerca ochengi</name>
    <name type="common">Filarial nematode worm</name>
    <dbReference type="NCBI Taxonomy" id="42157"/>
    <lineage>
        <taxon>Eukaryota</taxon>
        <taxon>Metazoa</taxon>
        <taxon>Ecdysozoa</taxon>
        <taxon>Nematoda</taxon>
        <taxon>Chromadorea</taxon>
        <taxon>Rhabditida</taxon>
        <taxon>Spirurina</taxon>
        <taxon>Spiruromorpha</taxon>
        <taxon>Filarioidea</taxon>
        <taxon>Onchocercidae</taxon>
        <taxon>Onchocerca</taxon>
    </lineage>
</organism>
<dbReference type="PANTHER" id="PTHR13414:SF9">
    <property type="entry name" value="PROTON-COUPLED ZINC ANTIPORTER SLC30A9, MITOCHONDRIAL"/>
    <property type="match status" value="1"/>
</dbReference>
<dbReference type="WBParaSite" id="nOo.2.0.1.t09358-RA">
    <property type="protein sequence ID" value="nOo.2.0.1.t09358-RA"/>
    <property type="gene ID" value="nOo.2.0.1.g09358"/>
</dbReference>
<dbReference type="GO" id="GO:0006882">
    <property type="term" value="P:intracellular zinc ion homeostasis"/>
    <property type="evidence" value="ECO:0007669"/>
    <property type="project" value="TreeGrafter"/>
</dbReference>